<comment type="caution">
    <text evidence="2">The sequence shown here is derived from an EMBL/GenBank/DDBJ whole genome shotgun (WGS) entry which is preliminary data.</text>
</comment>
<dbReference type="Gene3D" id="1.10.260.40">
    <property type="entry name" value="lambda repressor-like DNA-binding domains"/>
    <property type="match status" value="1"/>
</dbReference>
<sequence length="91" mass="9539">MGRHKGSGPAVVLTRKELNELAADVRRLGNNVIARQAGISINGMSLIINGKNNASIATLKKIRTAISELEEIKTGGSKPEKKPVAPVATPA</sequence>
<dbReference type="SUPFAM" id="SSF47413">
    <property type="entry name" value="lambda repressor-like DNA-binding domains"/>
    <property type="match status" value="1"/>
</dbReference>
<keyword evidence="2" id="KW-0238">DNA-binding</keyword>
<keyword evidence="3" id="KW-1185">Reference proteome</keyword>
<evidence type="ECO:0000313" key="2">
    <source>
        <dbReference type="EMBL" id="NID09341.1"/>
    </source>
</evidence>
<dbReference type="InterPro" id="IPR001387">
    <property type="entry name" value="Cro/C1-type_HTH"/>
</dbReference>
<organism evidence="2 3">
    <name type="scientific">Fibrivirga algicola</name>
    <dbReference type="NCBI Taxonomy" id="2950420"/>
    <lineage>
        <taxon>Bacteria</taxon>
        <taxon>Pseudomonadati</taxon>
        <taxon>Bacteroidota</taxon>
        <taxon>Cytophagia</taxon>
        <taxon>Cytophagales</taxon>
        <taxon>Spirosomataceae</taxon>
        <taxon>Fibrivirga</taxon>
    </lineage>
</organism>
<evidence type="ECO:0000313" key="3">
    <source>
        <dbReference type="Proteomes" id="UP000606008"/>
    </source>
</evidence>
<gene>
    <name evidence="2" type="ORF">F7231_04100</name>
</gene>
<accession>A0ABX0QAP7</accession>
<dbReference type="EMBL" id="WAEL01000001">
    <property type="protein sequence ID" value="NID09341.1"/>
    <property type="molecule type" value="Genomic_DNA"/>
</dbReference>
<dbReference type="InterPro" id="IPR010982">
    <property type="entry name" value="Lambda_DNA-bd_dom_sf"/>
</dbReference>
<dbReference type="RefSeq" id="WP_166690973.1">
    <property type="nucleotide sequence ID" value="NZ_WAEL01000001.1"/>
</dbReference>
<dbReference type="Proteomes" id="UP000606008">
    <property type="component" value="Unassembled WGS sequence"/>
</dbReference>
<proteinExistence type="predicted"/>
<evidence type="ECO:0000259" key="1">
    <source>
        <dbReference type="PROSITE" id="PS50943"/>
    </source>
</evidence>
<protein>
    <submittedName>
        <fullName evidence="2">LacI family DNA-binding transcriptional regulator</fullName>
    </submittedName>
</protein>
<dbReference type="PROSITE" id="PS50943">
    <property type="entry name" value="HTH_CROC1"/>
    <property type="match status" value="1"/>
</dbReference>
<feature type="domain" description="HTH cro/C1-type" evidence="1">
    <location>
        <begin position="34"/>
        <end position="72"/>
    </location>
</feature>
<dbReference type="GO" id="GO:0003677">
    <property type="term" value="F:DNA binding"/>
    <property type="evidence" value="ECO:0007669"/>
    <property type="project" value="UniProtKB-KW"/>
</dbReference>
<name>A0ABX0QAP7_9BACT</name>
<reference evidence="2" key="1">
    <citation type="submission" date="2024-05" db="EMBL/GenBank/DDBJ databases">
        <authorList>
            <person name="Jung D.-H."/>
        </authorList>
    </citation>
    <scope>NUCLEOTIDE SEQUENCE</scope>
    <source>
        <strain evidence="2">JA-25</strain>
    </source>
</reference>